<dbReference type="GeneID" id="106465143"/>
<feature type="chain" id="PRO_5046490623" evidence="2">
    <location>
        <begin position="19"/>
        <end position="216"/>
    </location>
</feature>
<keyword evidence="1" id="KW-0812">Transmembrane</keyword>
<gene>
    <name evidence="4" type="primary">LOC106465143</name>
</gene>
<dbReference type="Pfam" id="PF16984">
    <property type="entry name" value="Grp7_allergen"/>
    <property type="match status" value="1"/>
</dbReference>
<keyword evidence="1" id="KW-0472">Membrane</keyword>
<dbReference type="InterPro" id="IPR038602">
    <property type="entry name" value="Mite_allergen_7_sf"/>
</dbReference>
<keyword evidence="3" id="KW-1185">Reference proteome</keyword>
<feature type="transmembrane region" description="Helical" evidence="1">
    <location>
        <begin position="161"/>
        <end position="181"/>
    </location>
</feature>
<dbReference type="Proteomes" id="UP000694941">
    <property type="component" value="Unplaced"/>
</dbReference>
<accession>A0ABM1SYG9</accession>
<proteinExistence type="predicted"/>
<dbReference type="InterPro" id="IPR020234">
    <property type="entry name" value="Mite_allergen_group-7"/>
</dbReference>
<dbReference type="Gene3D" id="3.15.10.50">
    <property type="match status" value="1"/>
</dbReference>
<feature type="signal peptide" evidence="2">
    <location>
        <begin position="1"/>
        <end position="18"/>
    </location>
</feature>
<protein>
    <submittedName>
        <fullName evidence="4">Uncharacterized protein LOC106465143</fullName>
    </submittedName>
</protein>
<keyword evidence="2" id="KW-0732">Signal</keyword>
<reference evidence="4" key="1">
    <citation type="submission" date="2025-08" db="UniProtKB">
        <authorList>
            <consortium name="RefSeq"/>
        </authorList>
    </citation>
    <scope>IDENTIFICATION</scope>
    <source>
        <tissue evidence="4">Muscle</tissue>
    </source>
</reference>
<keyword evidence="1" id="KW-1133">Transmembrane helix</keyword>
<sequence length="216" mass="24499">MKMKIAVILACSIAVAVSAPSIRLMLTTGNANRYIDELISNFRKNKDYVSKIDPFRIPLVMENPNLRVYNMVVRGLSNLKRSGDVTLEVTNNTGIMELDGSISITGIIFSGSYWAKKWIFKISGQIYGQLSEVAIKLILNAELSTGQISLKYLKVNRFSNFMITKVTGLTFLFNWILRIIVNYTAQRMKGKIIQNIEINLKNNLREILNKIKFPSN</sequence>
<evidence type="ECO:0000313" key="4">
    <source>
        <dbReference type="RefSeq" id="XP_022248675.1"/>
    </source>
</evidence>
<evidence type="ECO:0000256" key="1">
    <source>
        <dbReference type="SAM" id="Phobius"/>
    </source>
</evidence>
<organism evidence="3 4">
    <name type="scientific">Limulus polyphemus</name>
    <name type="common">Atlantic horseshoe crab</name>
    <dbReference type="NCBI Taxonomy" id="6850"/>
    <lineage>
        <taxon>Eukaryota</taxon>
        <taxon>Metazoa</taxon>
        <taxon>Ecdysozoa</taxon>
        <taxon>Arthropoda</taxon>
        <taxon>Chelicerata</taxon>
        <taxon>Merostomata</taxon>
        <taxon>Xiphosura</taxon>
        <taxon>Limulidae</taxon>
        <taxon>Limulus</taxon>
    </lineage>
</organism>
<evidence type="ECO:0000313" key="3">
    <source>
        <dbReference type="Proteomes" id="UP000694941"/>
    </source>
</evidence>
<name>A0ABM1SYG9_LIMPO</name>
<dbReference type="RefSeq" id="XP_022248675.1">
    <property type="nucleotide sequence ID" value="XM_022392967.1"/>
</dbReference>
<evidence type="ECO:0000256" key="2">
    <source>
        <dbReference type="SAM" id="SignalP"/>
    </source>
</evidence>